<dbReference type="Gene3D" id="1.20.1110.10">
    <property type="entry name" value="Calcium-transporting ATPase, transmembrane domain"/>
    <property type="match status" value="1"/>
</dbReference>
<feature type="transmembrane region" description="Helical" evidence="10">
    <location>
        <begin position="827"/>
        <end position="852"/>
    </location>
</feature>
<dbReference type="SUPFAM" id="SSF81665">
    <property type="entry name" value="Calcium ATPase, transmembrane domain M"/>
    <property type="match status" value="1"/>
</dbReference>
<keyword evidence="4 10" id="KW-0812">Transmembrane</keyword>
<accession>A0A7M1AV29</accession>
<organism evidence="12 13">
    <name type="scientific">Sulfurimonas marina</name>
    <dbReference type="NCBI Taxonomy" id="2590551"/>
    <lineage>
        <taxon>Bacteria</taxon>
        <taxon>Pseudomonadati</taxon>
        <taxon>Campylobacterota</taxon>
        <taxon>Epsilonproteobacteria</taxon>
        <taxon>Campylobacterales</taxon>
        <taxon>Sulfurimonadaceae</taxon>
        <taxon>Sulfurimonas</taxon>
    </lineage>
</organism>
<keyword evidence="13" id="KW-1185">Reference proteome</keyword>
<dbReference type="SFLD" id="SFLDS00003">
    <property type="entry name" value="Haloacid_Dehalogenase"/>
    <property type="match status" value="1"/>
</dbReference>
<comment type="subcellular location">
    <subcellularLocation>
        <location evidence="1">Cell membrane</location>
        <topology evidence="1">Multi-pass membrane protein</topology>
    </subcellularLocation>
</comment>
<dbReference type="Gene3D" id="3.40.50.1000">
    <property type="entry name" value="HAD superfamily/HAD-like"/>
    <property type="match status" value="1"/>
</dbReference>
<comment type="similarity">
    <text evidence="2">Belongs to the cation transport ATPase (P-type) (TC 3.A.3) family. Type IIA subfamily.</text>
</comment>
<evidence type="ECO:0000256" key="8">
    <source>
        <dbReference type="ARBA" id="ARBA00022989"/>
    </source>
</evidence>
<feature type="transmembrane region" description="Helical" evidence="10">
    <location>
        <begin position="864"/>
        <end position="883"/>
    </location>
</feature>
<feature type="transmembrane region" description="Helical" evidence="10">
    <location>
        <begin position="51"/>
        <end position="76"/>
    </location>
</feature>
<dbReference type="SFLD" id="SFLDF00027">
    <property type="entry name" value="p-type_atpase"/>
    <property type="match status" value="1"/>
</dbReference>
<feature type="transmembrane region" description="Helical" evidence="10">
    <location>
        <begin position="764"/>
        <end position="784"/>
    </location>
</feature>
<dbReference type="InterPro" id="IPR001757">
    <property type="entry name" value="P_typ_ATPase"/>
</dbReference>
<evidence type="ECO:0000256" key="9">
    <source>
        <dbReference type="ARBA" id="ARBA00023136"/>
    </source>
</evidence>
<feature type="domain" description="Cation-transporting P-type ATPase N-terminal" evidence="11">
    <location>
        <begin position="5"/>
        <end position="78"/>
    </location>
</feature>
<evidence type="ECO:0000313" key="13">
    <source>
        <dbReference type="Proteomes" id="UP000593910"/>
    </source>
</evidence>
<dbReference type="GO" id="GO:0005886">
    <property type="term" value="C:plasma membrane"/>
    <property type="evidence" value="ECO:0007669"/>
    <property type="project" value="UniProtKB-SubCell"/>
</dbReference>
<evidence type="ECO:0000256" key="1">
    <source>
        <dbReference type="ARBA" id="ARBA00004651"/>
    </source>
</evidence>
<evidence type="ECO:0000256" key="3">
    <source>
        <dbReference type="ARBA" id="ARBA00022475"/>
    </source>
</evidence>
<dbReference type="PRINTS" id="PR00119">
    <property type="entry name" value="CATATPASE"/>
</dbReference>
<dbReference type="NCBIfam" id="TIGR01494">
    <property type="entry name" value="ATPase_P-type"/>
    <property type="match status" value="2"/>
</dbReference>
<dbReference type="InterPro" id="IPR050510">
    <property type="entry name" value="Cation_transp_ATPase_P-type"/>
</dbReference>
<keyword evidence="6" id="KW-0067">ATP-binding</keyword>
<proteinExistence type="inferred from homology"/>
<feature type="transmembrane region" description="Helical" evidence="10">
    <location>
        <begin position="82"/>
        <end position="98"/>
    </location>
</feature>
<evidence type="ECO:0000256" key="4">
    <source>
        <dbReference type="ARBA" id="ARBA00022692"/>
    </source>
</evidence>
<evidence type="ECO:0000256" key="5">
    <source>
        <dbReference type="ARBA" id="ARBA00022741"/>
    </source>
</evidence>
<keyword evidence="7" id="KW-1278">Translocase</keyword>
<dbReference type="InterPro" id="IPR059000">
    <property type="entry name" value="ATPase_P-type_domA"/>
</dbReference>
<feature type="transmembrane region" description="Helical" evidence="10">
    <location>
        <begin position="272"/>
        <end position="298"/>
    </location>
</feature>
<dbReference type="InterPro" id="IPR018303">
    <property type="entry name" value="ATPase_P-typ_P_site"/>
</dbReference>
<keyword evidence="9 10" id="KW-0472">Membrane</keyword>
<dbReference type="InterPro" id="IPR006068">
    <property type="entry name" value="ATPase_P-typ_cation-transptr_C"/>
</dbReference>
<dbReference type="FunFam" id="3.40.50.1000:FF:000028">
    <property type="entry name" value="Calcium-transporting P-type ATPase, putative"/>
    <property type="match status" value="1"/>
</dbReference>
<sequence length="898" mass="99176">MGKKLWHSMDIESVYASTNTTENGLSSSEAKARLELYGPNKLQEQKKQSAFVRFILQFHNVLIYVLICAAILTFFLDHTIDSIVIITVVLINAIIGFIQERGAQNALESIRKMLAYTAVVFRDEKKQKCSSEDLVVGDIVQLEAGDRVLADIRITQAHGLSAGEAILTGESDTVEKNPKSVDKDVMIADRSSMVFAGTTITSGIGRGVVVATANKTELGRINKMLSSVQVLTTPLVEQMDKLAKWLTLFILLFSITILYIGYYIKDMPFNEIFIAVVGLFVAAIPEGLPAVLTITLAVGVQAMAKRNAIVRQLPAIETIGSVSVICSDKTGTLTQNEMMVQTIQSSEIQYVVSGSGYDPTGVIHTDKNEEIDLNEDHFIKMMAKCSALCSDANLFNNNGQWSVDGSPTEGALVAFSHKVGFDAEKIRLEYLRADFIPFDSKHKFMATLNHGHDNESLIVVKGAAEIILKMCKFQYVNDLHKKDLDETFWEEMAEDMAKKGQRIIAIAYKNVPQEQSSLSFSDLDDGLILVGFTGIIDPPRAEAIEAIQECYNGHIEVKMITGDHTTTASAIGKAIGLRSSENVLSGKDIEHLSDEELQEAVLKTNIFARTTPEHKLRLVKALQEHNKVVAMTGDGVNDAPALKRANIGIAMGKKGTEAAKESSEFVLTDDNFASIVDAVREGRKVYDNIKKVISWTLPTNASEASVIVMAIVFGMAMPITPIQILWANMITAVTLGIALAFEKEDKNIMKRAPRALSDAILNKIVIWQIFYVTLLFLSAIFGIYSYAINSGVEIEYAQTLAFNTLIFMEIFYLFYVRNMNTLTKSFLDIVNTPVAWVAVSVVVLAQTIVTYVPFFQTVFTTKALSFSEISLILAVGFIMYALLELEKYIRVKTLYKTS</sequence>
<dbReference type="RefSeq" id="WP_193114655.1">
    <property type="nucleotide sequence ID" value="NZ_CP041165.1"/>
</dbReference>
<dbReference type="SUPFAM" id="SSF81653">
    <property type="entry name" value="Calcium ATPase, transduction domain A"/>
    <property type="match status" value="1"/>
</dbReference>
<feature type="transmembrane region" description="Helical" evidence="10">
    <location>
        <begin position="692"/>
        <end position="716"/>
    </location>
</feature>
<dbReference type="AlphaFoldDB" id="A0A7M1AV29"/>
<dbReference type="Pfam" id="PF00690">
    <property type="entry name" value="Cation_ATPase_N"/>
    <property type="match status" value="1"/>
</dbReference>
<feature type="transmembrane region" description="Helical" evidence="10">
    <location>
        <begin position="722"/>
        <end position="741"/>
    </location>
</feature>
<evidence type="ECO:0000256" key="7">
    <source>
        <dbReference type="ARBA" id="ARBA00022967"/>
    </source>
</evidence>
<evidence type="ECO:0000259" key="11">
    <source>
        <dbReference type="SMART" id="SM00831"/>
    </source>
</evidence>
<dbReference type="FunFam" id="3.40.50.1000:FF:000001">
    <property type="entry name" value="Phospholipid-transporting ATPase IC"/>
    <property type="match status" value="1"/>
</dbReference>
<evidence type="ECO:0000256" key="2">
    <source>
        <dbReference type="ARBA" id="ARBA00005675"/>
    </source>
</evidence>
<dbReference type="Pfam" id="PF13246">
    <property type="entry name" value="Cation_ATPase"/>
    <property type="match status" value="1"/>
</dbReference>
<evidence type="ECO:0000313" key="12">
    <source>
        <dbReference type="EMBL" id="QOP41236.1"/>
    </source>
</evidence>
<dbReference type="SFLD" id="SFLDG00002">
    <property type="entry name" value="C1.7:_P-type_atpase_like"/>
    <property type="match status" value="1"/>
</dbReference>
<protein>
    <submittedName>
        <fullName evidence="12">HAD-IC family P-type ATPase</fullName>
    </submittedName>
</protein>
<keyword evidence="3" id="KW-1003">Cell membrane</keyword>
<gene>
    <name evidence="12" type="ORF">FJR03_05560</name>
</gene>
<dbReference type="SUPFAM" id="SSF56784">
    <property type="entry name" value="HAD-like"/>
    <property type="match status" value="1"/>
</dbReference>
<dbReference type="InterPro" id="IPR008250">
    <property type="entry name" value="ATPase_P-typ_transduc_dom_A_sf"/>
</dbReference>
<dbReference type="SUPFAM" id="SSF81660">
    <property type="entry name" value="Metal cation-transporting ATPase, ATP-binding domain N"/>
    <property type="match status" value="1"/>
</dbReference>
<dbReference type="InterPro" id="IPR023214">
    <property type="entry name" value="HAD_sf"/>
</dbReference>
<dbReference type="PROSITE" id="PS00154">
    <property type="entry name" value="ATPASE_E1_E2"/>
    <property type="match status" value="1"/>
</dbReference>
<dbReference type="Proteomes" id="UP000593910">
    <property type="component" value="Chromosome"/>
</dbReference>
<feature type="transmembrane region" description="Helical" evidence="10">
    <location>
        <begin position="242"/>
        <end position="260"/>
    </location>
</feature>
<dbReference type="InterPro" id="IPR036412">
    <property type="entry name" value="HAD-like_sf"/>
</dbReference>
<dbReference type="InterPro" id="IPR004014">
    <property type="entry name" value="ATPase_P-typ_cation-transptr_N"/>
</dbReference>
<dbReference type="GO" id="GO:0005524">
    <property type="term" value="F:ATP binding"/>
    <property type="evidence" value="ECO:0007669"/>
    <property type="project" value="UniProtKB-KW"/>
</dbReference>
<dbReference type="KEGG" id="smax:FJR03_05560"/>
<dbReference type="InterPro" id="IPR023298">
    <property type="entry name" value="ATPase_P-typ_TM_dom_sf"/>
</dbReference>
<dbReference type="Gene3D" id="3.40.1110.10">
    <property type="entry name" value="Calcium-transporting ATPase, cytoplasmic domain N"/>
    <property type="match status" value="1"/>
</dbReference>
<dbReference type="PRINTS" id="PR00120">
    <property type="entry name" value="HATPASE"/>
</dbReference>
<dbReference type="SMART" id="SM00831">
    <property type="entry name" value="Cation_ATPase_N"/>
    <property type="match status" value="1"/>
</dbReference>
<keyword evidence="5" id="KW-0547">Nucleotide-binding</keyword>
<dbReference type="PANTHER" id="PTHR43294:SF21">
    <property type="entry name" value="CATION TRANSPORTING ATPASE"/>
    <property type="match status" value="1"/>
</dbReference>
<evidence type="ECO:0000256" key="10">
    <source>
        <dbReference type="SAM" id="Phobius"/>
    </source>
</evidence>
<dbReference type="EMBL" id="CP041165">
    <property type="protein sequence ID" value="QOP41236.1"/>
    <property type="molecule type" value="Genomic_DNA"/>
</dbReference>
<dbReference type="Gene3D" id="2.70.150.10">
    <property type="entry name" value="Calcium-transporting ATPase, cytoplasmic transduction domain A"/>
    <property type="match status" value="1"/>
</dbReference>
<evidence type="ECO:0000256" key="6">
    <source>
        <dbReference type="ARBA" id="ARBA00022840"/>
    </source>
</evidence>
<reference evidence="12 13" key="1">
    <citation type="submission" date="2019-06" db="EMBL/GenBank/DDBJ databases">
        <title>Sulfurimonas gotlandica sp. nov., a chemoautotrophic and psychrotolerant epsilonproteobacterium isolated from a pelagic redoxcline, and an emended description of the genus Sulfurimonas.</title>
        <authorList>
            <person name="Wang S."/>
            <person name="Jiang L."/>
            <person name="Shao Z."/>
        </authorList>
    </citation>
    <scope>NUCLEOTIDE SEQUENCE [LARGE SCALE GENOMIC DNA]</scope>
    <source>
        <strain evidence="12 13">B2</strain>
    </source>
</reference>
<dbReference type="Pfam" id="PF08282">
    <property type="entry name" value="Hydrolase_3"/>
    <property type="match status" value="1"/>
</dbReference>
<keyword evidence="8 10" id="KW-1133">Transmembrane helix</keyword>
<dbReference type="Pfam" id="PF00689">
    <property type="entry name" value="Cation_ATPase_C"/>
    <property type="match status" value="1"/>
</dbReference>
<dbReference type="Pfam" id="PF00122">
    <property type="entry name" value="E1-E2_ATPase"/>
    <property type="match status" value="1"/>
</dbReference>
<dbReference type="PANTHER" id="PTHR43294">
    <property type="entry name" value="SODIUM/POTASSIUM-TRANSPORTING ATPASE SUBUNIT ALPHA"/>
    <property type="match status" value="1"/>
</dbReference>
<dbReference type="GO" id="GO:0016887">
    <property type="term" value="F:ATP hydrolysis activity"/>
    <property type="evidence" value="ECO:0007669"/>
    <property type="project" value="InterPro"/>
</dbReference>
<dbReference type="InterPro" id="IPR023299">
    <property type="entry name" value="ATPase_P-typ_cyto_dom_N"/>
</dbReference>
<name>A0A7M1AV29_9BACT</name>
<feature type="transmembrane region" description="Helical" evidence="10">
    <location>
        <begin position="796"/>
        <end position="815"/>
    </location>
</feature>
<dbReference type="InterPro" id="IPR044492">
    <property type="entry name" value="P_typ_ATPase_HD_dom"/>
</dbReference>